<evidence type="ECO:0000313" key="7">
    <source>
        <dbReference type="EMBL" id="GMH83250.1"/>
    </source>
</evidence>
<keyword evidence="4" id="KW-0539">Nucleus</keyword>
<name>A0A9W7B880_9STRA</name>
<dbReference type="CDD" id="cd07973">
    <property type="entry name" value="Spt4"/>
    <property type="match status" value="1"/>
</dbReference>
<dbReference type="Proteomes" id="UP001162640">
    <property type="component" value="Unassembled WGS sequence"/>
</dbReference>
<dbReference type="GO" id="GO:0006355">
    <property type="term" value="P:regulation of DNA-templated transcription"/>
    <property type="evidence" value="ECO:0007669"/>
    <property type="project" value="InterPro"/>
</dbReference>
<evidence type="ECO:0000256" key="3">
    <source>
        <dbReference type="ARBA" id="ARBA00023163"/>
    </source>
</evidence>
<dbReference type="GO" id="GO:0008270">
    <property type="term" value="F:zinc ion binding"/>
    <property type="evidence" value="ECO:0007669"/>
    <property type="project" value="InterPro"/>
</dbReference>
<protein>
    <recommendedName>
        <fullName evidence="6">Spt4/RpoE2 zinc finger domain-containing protein</fullName>
    </recommendedName>
</protein>
<dbReference type="InterPro" id="IPR038510">
    <property type="entry name" value="Spt4_sf"/>
</dbReference>
<evidence type="ECO:0000256" key="5">
    <source>
        <dbReference type="SAM" id="MobiDB-lite"/>
    </source>
</evidence>
<accession>A0A9W7B880</accession>
<gene>
    <name evidence="7" type="ORF">TL16_g09533</name>
</gene>
<dbReference type="SMART" id="SM01389">
    <property type="entry name" value="Spt4"/>
    <property type="match status" value="1"/>
</dbReference>
<dbReference type="AlphaFoldDB" id="A0A9W7B880"/>
<comment type="caution">
    <text evidence="7">The sequence shown here is derived from an EMBL/GenBank/DDBJ whole genome shotgun (WGS) entry which is preliminary data.</text>
</comment>
<dbReference type="InterPro" id="IPR029040">
    <property type="entry name" value="RPABC4/Spt4"/>
</dbReference>
<organism evidence="7 8">
    <name type="scientific">Triparma laevis f. inornata</name>
    <dbReference type="NCBI Taxonomy" id="1714386"/>
    <lineage>
        <taxon>Eukaryota</taxon>
        <taxon>Sar</taxon>
        <taxon>Stramenopiles</taxon>
        <taxon>Ochrophyta</taxon>
        <taxon>Bolidophyceae</taxon>
        <taxon>Parmales</taxon>
        <taxon>Triparmaceae</taxon>
        <taxon>Triparma</taxon>
    </lineage>
</organism>
<dbReference type="SUPFAM" id="SSF63393">
    <property type="entry name" value="RNA polymerase subunits"/>
    <property type="match status" value="1"/>
</dbReference>
<reference evidence="8" key="1">
    <citation type="journal article" date="2023" name="Commun. Biol.">
        <title>Genome analysis of Parmales, the sister group of diatoms, reveals the evolutionary specialization of diatoms from phago-mixotrophs to photoautotrophs.</title>
        <authorList>
            <person name="Ban H."/>
            <person name="Sato S."/>
            <person name="Yoshikawa S."/>
            <person name="Yamada K."/>
            <person name="Nakamura Y."/>
            <person name="Ichinomiya M."/>
            <person name="Sato N."/>
            <person name="Blanc-Mathieu R."/>
            <person name="Endo H."/>
            <person name="Kuwata A."/>
            <person name="Ogata H."/>
        </authorList>
    </citation>
    <scope>NUCLEOTIDE SEQUENCE [LARGE SCALE GENOMIC DNA]</scope>
</reference>
<dbReference type="GO" id="GO:0032044">
    <property type="term" value="C:DSIF complex"/>
    <property type="evidence" value="ECO:0007669"/>
    <property type="project" value="TreeGrafter"/>
</dbReference>
<feature type="region of interest" description="Disordered" evidence="5">
    <location>
        <begin position="1"/>
        <end position="118"/>
    </location>
</feature>
<comment type="subcellular location">
    <subcellularLocation>
        <location evidence="1">Nucleus</location>
    </subcellularLocation>
</comment>
<dbReference type="Pfam" id="PF06093">
    <property type="entry name" value="Spt4"/>
    <property type="match status" value="1"/>
</dbReference>
<feature type="domain" description="Spt4/RpoE2 zinc finger" evidence="6">
    <location>
        <begin position="125"/>
        <end position="201"/>
    </location>
</feature>
<dbReference type="InterPro" id="IPR009287">
    <property type="entry name" value="Spt4"/>
</dbReference>
<keyword evidence="3" id="KW-0804">Transcription</keyword>
<dbReference type="GO" id="GO:0000993">
    <property type="term" value="F:RNA polymerase II complex binding"/>
    <property type="evidence" value="ECO:0007669"/>
    <property type="project" value="TreeGrafter"/>
</dbReference>
<evidence type="ECO:0000313" key="8">
    <source>
        <dbReference type="Proteomes" id="UP001162640"/>
    </source>
</evidence>
<sequence length="225" mass="24438">MSELVANAEVEKEPVVAGETNNDDEKEPQNMDTTEEGVGEDKGPTGDQPEDDGFDADSSDDEKGKGAQGGDGGETENINVEEKKGDGSDDEEGGGEEGDDMEEDGGRSEAAQPMHAQTPDSLLGMRACKRCGLIKTFQQFYDVGCENCPFLEMEEDQTRVTDCTSGYYGGITSIIDPNESWMAKWLGLRKALPGCYAMTITGTFPAEIEHVLTERGEKWRCKEDP</sequence>
<dbReference type="EMBL" id="BLQM01000325">
    <property type="protein sequence ID" value="GMH83250.1"/>
    <property type="molecule type" value="Genomic_DNA"/>
</dbReference>
<dbReference type="PANTHER" id="PTHR12882:SF1">
    <property type="entry name" value="TRANSCRIPTION ELONGATION FACTOR SPT4"/>
    <property type="match status" value="1"/>
</dbReference>
<dbReference type="InterPro" id="IPR022800">
    <property type="entry name" value="Spt4/RpoE2_Znf"/>
</dbReference>
<feature type="compositionally biased region" description="Acidic residues" evidence="5">
    <location>
        <begin position="48"/>
        <end position="60"/>
    </location>
</feature>
<evidence type="ECO:0000256" key="2">
    <source>
        <dbReference type="ARBA" id="ARBA00010464"/>
    </source>
</evidence>
<feature type="compositionally biased region" description="Acidic residues" evidence="5">
    <location>
        <begin position="88"/>
        <end position="103"/>
    </location>
</feature>
<proteinExistence type="inferred from homology"/>
<dbReference type="Gene3D" id="3.30.40.210">
    <property type="match status" value="1"/>
</dbReference>
<dbReference type="PANTHER" id="PTHR12882">
    <property type="entry name" value="SUPPRESSOR OF TY 4"/>
    <property type="match status" value="1"/>
</dbReference>
<evidence type="ECO:0000256" key="1">
    <source>
        <dbReference type="ARBA" id="ARBA00004123"/>
    </source>
</evidence>
<dbReference type="GO" id="GO:0140673">
    <property type="term" value="P:transcription elongation-coupled chromatin remodeling"/>
    <property type="evidence" value="ECO:0007669"/>
    <property type="project" value="InterPro"/>
</dbReference>
<comment type="similarity">
    <text evidence="2">Belongs to the SPT4 family.</text>
</comment>
<evidence type="ECO:0000256" key="4">
    <source>
        <dbReference type="ARBA" id="ARBA00023242"/>
    </source>
</evidence>
<evidence type="ECO:0000259" key="6">
    <source>
        <dbReference type="SMART" id="SM01389"/>
    </source>
</evidence>